<dbReference type="PANTHER" id="PTHR23519:SF5">
    <property type="entry name" value="AUTOPHAGY-RELATED PROTEIN"/>
    <property type="match status" value="1"/>
</dbReference>
<evidence type="ECO:0000256" key="1">
    <source>
        <dbReference type="ARBA" id="ARBA00004128"/>
    </source>
</evidence>
<feature type="transmembrane region" description="Helical" evidence="8">
    <location>
        <begin position="497"/>
        <end position="514"/>
    </location>
</feature>
<evidence type="ECO:0000256" key="3">
    <source>
        <dbReference type="ARBA" id="ARBA00022448"/>
    </source>
</evidence>
<sequence length="541" mass="60366">MAEKKEAVQHLELPVAERTDAETRRWTTTRVELWAFYVYYIGNNGLSGFNFGPSQFQNLLFLAGYDPSQPPFTAPCGTGTDCVLPYLGRVRDVNSIVLLTNGISFALQAVVLLIIGAWADYGTWRQVLTSVLQRPVVNDVTCRPNITIFFTILAVAVSFAWLGVEDPSRWEAGVALYILGLITYQCALTFWTAAFPGLARDLPIVQESAAQVDSGKKSVEKHADLESMERNRISNVSFAVSSAGEIIILAIMVGILKGLKSDASTENNTKAFSALIAFSGGCWLLCALPWFFLERRRPGLSLPPGVSMLTIGLKQTYIALRECMRLKQTFLYLIFYFLMGDVLNTTVTVIGTLQNSVVSYSTLQLTLLLIVGIVTQGLGIYLFWLVQKRFQIPTKTMLCFNVFWILILTVWGLIGIHTDKFGFKHVWEIWLYQAYYGLMVCPWYAYSQTMISEVSPLPQMFLFFALFSVVGKTSAFIGPLVSSAIITASGNNDNYPFVFLFTLGALSTAFLYFVDVQKSRKECEEFIVAEAKREAFADTVP</sequence>
<evidence type="ECO:0000256" key="7">
    <source>
        <dbReference type="ARBA" id="ARBA00023136"/>
    </source>
</evidence>
<dbReference type="Gene3D" id="1.20.1250.20">
    <property type="entry name" value="MFS general substrate transporter like domains"/>
    <property type="match status" value="1"/>
</dbReference>
<feature type="transmembrane region" description="Helical" evidence="8">
    <location>
        <begin position="398"/>
        <end position="417"/>
    </location>
</feature>
<protein>
    <recommendedName>
        <fullName evidence="8">Autophagy-related protein</fullName>
    </recommendedName>
</protein>
<reference evidence="9" key="1">
    <citation type="submission" date="2019-01" db="EMBL/GenBank/DDBJ databases">
        <title>Draft genome sequences of three monokaryotic isolates of the white-rot basidiomycete fungus Dichomitus squalens.</title>
        <authorList>
            <consortium name="DOE Joint Genome Institute"/>
            <person name="Lopez S.C."/>
            <person name="Andreopoulos B."/>
            <person name="Pangilinan J."/>
            <person name="Lipzen A."/>
            <person name="Riley R."/>
            <person name="Ahrendt S."/>
            <person name="Ng V."/>
            <person name="Barry K."/>
            <person name="Daum C."/>
            <person name="Grigoriev I.V."/>
            <person name="Hilden K.S."/>
            <person name="Makela M.R."/>
            <person name="de Vries R.P."/>
        </authorList>
    </citation>
    <scope>NUCLEOTIDE SEQUENCE [LARGE SCALE GENOMIC DNA]</scope>
    <source>
        <strain evidence="9">OM18370.1</strain>
    </source>
</reference>
<comment type="function">
    <text evidence="8">Vacuolar effluxer which mediate the efflux of amino acids resulting from autophagic degradation. The release of autophagic amino acids allows the maintenance of protein synthesis and viability during nitrogen starvation.</text>
</comment>
<keyword evidence="7 8" id="KW-0472">Membrane</keyword>
<feature type="transmembrane region" description="Helical" evidence="8">
    <location>
        <begin position="429"/>
        <end position="446"/>
    </location>
</feature>
<dbReference type="OrthoDB" id="42657at2759"/>
<dbReference type="SUPFAM" id="SSF103473">
    <property type="entry name" value="MFS general substrate transporter"/>
    <property type="match status" value="1"/>
</dbReference>
<keyword evidence="8" id="KW-0926">Vacuole</keyword>
<dbReference type="InterPro" id="IPR036259">
    <property type="entry name" value="MFS_trans_sf"/>
</dbReference>
<dbReference type="Pfam" id="PF11700">
    <property type="entry name" value="ATG22"/>
    <property type="match status" value="1"/>
</dbReference>
<dbReference type="Proteomes" id="UP000292957">
    <property type="component" value="Unassembled WGS sequence"/>
</dbReference>
<dbReference type="InterPro" id="IPR050495">
    <property type="entry name" value="ATG22/LtaA_families"/>
</dbReference>
<accession>A0A4Q9MZ72</accession>
<organism evidence="9">
    <name type="scientific">Dichomitus squalens</name>
    <dbReference type="NCBI Taxonomy" id="114155"/>
    <lineage>
        <taxon>Eukaryota</taxon>
        <taxon>Fungi</taxon>
        <taxon>Dikarya</taxon>
        <taxon>Basidiomycota</taxon>
        <taxon>Agaricomycotina</taxon>
        <taxon>Agaricomycetes</taxon>
        <taxon>Polyporales</taxon>
        <taxon>Polyporaceae</taxon>
        <taxon>Dichomitus</taxon>
    </lineage>
</organism>
<feature type="transmembrane region" description="Helical" evidence="8">
    <location>
        <begin position="236"/>
        <end position="259"/>
    </location>
</feature>
<keyword evidence="4 8" id="KW-0812">Transmembrane</keyword>
<name>A0A4Q9MZ72_9APHY</name>
<evidence type="ECO:0000256" key="5">
    <source>
        <dbReference type="ARBA" id="ARBA00022989"/>
    </source>
</evidence>
<feature type="transmembrane region" description="Helical" evidence="8">
    <location>
        <begin position="176"/>
        <end position="194"/>
    </location>
</feature>
<keyword evidence="3 8" id="KW-0813">Transport</keyword>
<keyword evidence="5 8" id="KW-1133">Transmembrane helix</keyword>
<evidence type="ECO:0000256" key="2">
    <source>
        <dbReference type="ARBA" id="ARBA00006978"/>
    </source>
</evidence>
<dbReference type="GO" id="GO:0006865">
    <property type="term" value="P:amino acid transport"/>
    <property type="evidence" value="ECO:0007669"/>
    <property type="project" value="UniProtKB-KW"/>
</dbReference>
<proteinExistence type="inferred from homology"/>
<dbReference type="AlphaFoldDB" id="A0A4Q9MZ72"/>
<dbReference type="GO" id="GO:0005774">
    <property type="term" value="C:vacuolar membrane"/>
    <property type="evidence" value="ECO:0007669"/>
    <property type="project" value="UniProtKB-SubCell"/>
</dbReference>
<dbReference type="PANTHER" id="PTHR23519">
    <property type="entry name" value="AUTOPHAGY-RELATED PROTEIN 22"/>
    <property type="match status" value="1"/>
</dbReference>
<comment type="similarity">
    <text evidence="2 8">Belongs to the ATG22 family.</text>
</comment>
<gene>
    <name evidence="9" type="ORF">BD311DRAFT_861859</name>
</gene>
<keyword evidence="6 8" id="KW-0072">Autophagy</keyword>
<dbReference type="EMBL" id="ML143391">
    <property type="protein sequence ID" value="TBU33429.1"/>
    <property type="molecule type" value="Genomic_DNA"/>
</dbReference>
<feature type="transmembrane region" description="Helical" evidence="8">
    <location>
        <begin position="271"/>
        <end position="293"/>
    </location>
</feature>
<feature type="transmembrane region" description="Helical" evidence="8">
    <location>
        <begin position="96"/>
        <end position="119"/>
    </location>
</feature>
<feature type="transmembrane region" description="Helical" evidence="8">
    <location>
        <begin position="458"/>
        <end position="477"/>
    </location>
</feature>
<evidence type="ECO:0000256" key="6">
    <source>
        <dbReference type="ARBA" id="ARBA00023006"/>
    </source>
</evidence>
<evidence type="ECO:0000256" key="4">
    <source>
        <dbReference type="ARBA" id="ARBA00022692"/>
    </source>
</evidence>
<feature type="transmembrane region" description="Helical" evidence="8">
    <location>
        <begin position="330"/>
        <end position="353"/>
    </location>
</feature>
<evidence type="ECO:0000313" key="9">
    <source>
        <dbReference type="EMBL" id="TBU33429.1"/>
    </source>
</evidence>
<dbReference type="InterPro" id="IPR024671">
    <property type="entry name" value="Atg22-like"/>
</dbReference>
<evidence type="ECO:0000256" key="8">
    <source>
        <dbReference type="RuleBase" id="RU363073"/>
    </source>
</evidence>
<keyword evidence="8" id="KW-0029">Amino-acid transport</keyword>
<comment type="subcellular location">
    <subcellularLocation>
        <location evidence="1 8">Vacuole membrane</location>
        <topology evidence="1 8">Multi-pass membrane protein</topology>
    </subcellularLocation>
</comment>
<feature type="transmembrane region" description="Helical" evidence="8">
    <location>
        <begin position="365"/>
        <end position="386"/>
    </location>
</feature>
<dbReference type="GO" id="GO:0006914">
    <property type="term" value="P:autophagy"/>
    <property type="evidence" value="ECO:0007669"/>
    <property type="project" value="UniProtKB-KW"/>
</dbReference>
<feature type="transmembrane region" description="Helical" evidence="8">
    <location>
        <begin position="146"/>
        <end position="164"/>
    </location>
</feature>